<feature type="binding site" evidence="7">
    <location>
        <position position="155"/>
    </location>
    <ligand>
        <name>3-phosphoshikimate</name>
        <dbReference type="ChEBI" id="CHEBI:145989"/>
    </ligand>
</feature>
<dbReference type="EMBL" id="RPFW01000002">
    <property type="protein sequence ID" value="TVZ05280.1"/>
    <property type="molecule type" value="Genomic_DNA"/>
</dbReference>
<protein>
    <recommendedName>
        <fullName evidence="7">3-phosphoshikimate 1-carboxyvinyltransferase</fullName>
        <ecNumber evidence="7">2.5.1.19</ecNumber>
    </recommendedName>
    <alternativeName>
        <fullName evidence="7">5-enolpyruvylshikimate-3-phosphate synthase</fullName>
        <shortName evidence="7">EPSP synthase</shortName>
        <shortName evidence="7">EPSPS</shortName>
    </alternativeName>
</protein>
<feature type="binding site" evidence="7">
    <location>
        <position position="10"/>
    </location>
    <ligand>
        <name>3-phosphoshikimate</name>
        <dbReference type="ChEBI" id="CHEBI:145989"/>
    </ligand>
</feature>
<dbReference type="GO" id="GO:0009073">
    <property type="term" value="P:aromatic amino acid family biosynthetic process"/>
    <property type="evidence" value="ECO:0007669"/>
    <property type="project" value="UniProtKB-KW"/>
</dbReference>
<evidence type="ECO:0000256" key="6">
    <source>
        <dbReference type="ARBA" id="ARBA00044633"/>
    </source>
</evidence>
<dbReference type="GO" id="GO:0005737">
    <property type="term" value="C:cytoplasm"/>
    <property type="evidence" value="ECO:0007669"/>
    <property type="project" value="UniProtKB-SubCell"/>
</dbReference>
<keyword evidence="5 7" id="KW-0057">Aromatic amino acid biosynthesis</keyword>
<dbReference type="GO" id="GO:0003866">
    <property type="term" value="F:3-phosphoshikimate 1-carboxyvinyltransferase activity"/>
    <property type="evidence" value="ECO:0007669"/>
    <property type="project" value="UniProtKB-UniRule"/>
</dbReference>
<dbReference type="InterPro" id="IPR023193">
    <property type="entry name" value="EPSP_synthase_CS"/>
</dbReference>
<comment type="function">
    <text evidence="7">Catalyzes the transfer of the enolpyruvyl moiety of phosphoenolpyruvate (PEP) to the 5-hydroxyl of shikimate-3-phosphate (S3P) to produce enolpyruvyl shikimate-3-phosphate and inorganic phosphate.</text>
</comment>
<name>A0A6P2C287_9ACTN</name>
<feature type="binding site" evidence="7">
    <location>
        <position position="11"/>
    </location>
    <ligand>
        <name>3-phosphoshikimate</name>
        <dbReference type="ChEBI" id="CHEBI:145989"/>
    </ligand>
</feature>
<dbReference type="Gene3D" id="3.65.10.10">
    <property type="entry name" value="Enolpyruvate transferase domain"/>
    <property type="match status" value="2"/>
</dbReference>
<dbReference type="UniPathway" id="UPA00053">
    <property type="reaction ID" value="UER00089"/>
</dbReference>
<dbReference type="PIRSF" id="PIRSF000505">
    <property type="entry name" value="EPSPS"/>
    <property type="match status" value="1"/>
</dbReference>
<dbReference type="GO" id="GO:0009423">
    <property type="term" value="P:chorismate biosynthetic process"/>
    <property type="evidence" value="ECO:0007669"/>
    <property type="project" value="UniProtKB-UniRule"/>
</dbReference>
<feature type="binding site" evidence="7">
    <location>
        <position position="109"/>
    </location>
    <ligand>
        <name>phosphoenolpyruvate</name>
        <dbReference type="ChEBI" id="CHEBI:58702"/>
    </ligand>
</feature>
<feature type="domain" description="Enolpyruvate transferase" evidence="8">
    <location>
        <begin position="5"/>
        <end position="403"/>
    </location>
</feature>
<evidence type="ECO:0000259" key="8">
    <source>
        <dbReference type="Pfam" id="PF00275"/>
    </source>
</evidence>
<feature type="binding site" evidence="7">
    <location>
        <position position="157"/>
    </location>
    <ligand>
        <name>3-phosphoshikimate</name>
        <dbReference type="ChEBI" id="CHEBI:145989"/>
    </ligand>
</feature>
<evidence type="ECO:0000313" key="10">
    <source>
        <dbReference type="Proteomes" id="UP000460272"/>
    </source>
</evidence>
<feature type="binding site" evidence="7">
    <location>
        <position position="395"/>
    </location>
    <ligand>
        <name>phosphoenolpyruvate</name>
        <dbReference type="ChEBI" id="CHEBI:58702"/>
    </ligand>
</feature>
<reference evidence="9 10" key="1">
    <citation type="submission" date="2018-11" db="EMBL/GenBank/DDBJ databases">
        <title>Trebonia kvetii gen.nov., sp.nov., a novel acidophilic actinobacterium, and proposal of the new actinobacterial family Treboniaceae fam. nov.</title>
        <authorList>
            <person name="Rapoport D."/>
            <person name="Sagova-Mareckova M."/>
            <person name="Sedlacek I."/>
            <person name="Provaznik J."/>
            <person name="Kralova S."/>
            <person name="Pavlinic D."/>
            <person name="Benes V."/>
            <person name="Kopecky J."/>
        </authorList>
    </citation>
    <scope>NUCLEOTIDE SEQUENCE [LARGE SCALE GENOMIC DNA]</scope>
    <source>
        <strain evidence="9 10">15Tr583</strain>
    </source>
</reference>
<dbReference type="EC" id="2.5.1.19" evidence="7"/>
<feature type="binding site" evidence="7">
    <location>
        <position position="15"/>
    </location>
    <ligand>
        <name>3-phosphoshikimate</name>
        <dbReference type="ChEBI" id="CHEBI:145989"/>
    </ligand>
</feature>
<accession>A0A6P2C287</accession>
<dbReference type="GO" id="GO:0008652">
    <property type="term" value="P:amino acid biosynthetic process"/>
    <property type="evidence" value="ECO:0007669"/>
    <property type="project" value="UniProtKB-KW"/>
</dbReference>
<comment type="catalytic activity">
    <reaction evidence="6">
        <text>3-phosphoshikimate + phosphoenolpyruvate = 5-O-(1-carboxyvinyl)-3-phosphoshikimate + phosphate</text>
        <dbReference type="Rhea" id="RHEA:21256"/>
        <dbReference type="ChEBI" id="CHEBI:43474"/>
        <dbReference type="ChEBI" id="CHEBI:57701"/>
        <dbReference type="ChEBI" id="CHEBI:58702"/>
        <dbReference type="ChEBI" id="CHEBI:145989"/>
        <dbReference type="EC" id="2.5.1.19"/>
    </reaction>
    <physiologicalReaction direction="left-to-right" evidence="6">
        <dbReference type="Rhea" id="RHEA:21257"/>
    </physiologicalReaction>
</comment>
<keyword evidence="7" id="KW-0963">Cytoplasm</keyword>
<gene>
    <name evidence="7 9" type="primary">aroA</name>
    <name evidence="9" type="ORF">EAS64_11905</name>
</gene>
<comment type="caution">
    <text evidence="7">Lacks conserved residue(s) required for the propagation of feature annotation.</text>
</comment>
<feature type="binding site" evidence="7">
    <location>
        <position position="298"/>
    </location>
    <ligand>
        <name>3-phosphoshikimate</name>
        <dbReference type="ChEBI" id="CHEBI:145989"/>
    </ligand>
</feature>
<dbReference type="HAMAP" id="MF_00210">
    <property type="entry name" value="EPSP_synth"/>
    <property type="match status" value="1"/>
</dbReference>
<dbReference type="PANTHER" id="PTHR21090">
    <property type="entry name" value="AROM/DEHYDROQUINATE SYNTHASE"/>
    <property type="match status" value="1"/>
</dbReference>
<feature type="binding site" evidence="7">
    <location>
        <position position="10"/>
    </location>
    <ligand>
        <name>phosphoenolpyruvate</name>
        <dbReference type="ChEBI" id="CHEBI:58702"/>
    </ligand>
</feature>
<evidence type="ECO:0000256" key="7">
    <source>
        <dbReference type="HAMAP-Rule" id="MF_00210"/>
    </source>
</evidence>
<dbReference type="InterPro" id="IPR036968">
    <property type="entry name" value="Enolpyruvate_Tfrase_sf"/>
</dbReference>
<dbReference type="PROSITE" id="PS00885">
    <property type="entry name" value="EPSP_SYNTHASE_2"/>
    <property type="match status" value="1"/>
</dbReference>
<feature type="binding site" evidence="7">
    <location>
        <position position="370"/>
    </location>
    <ligand>
        <name>phosphoenolpyruvate</name>
        <dbReference type="ChEBI" id="CHEBI:58702"/>
    </ligand>
</feature>
<evidence type="ECO:0000256" key="3">
    <source>
        <dbReference type="ARBA" id="ARBA00022605"/>
    </source>
</evidence>
<evidence type="ECO:0000256" key="5">
    <source>
        <dbReference type="ARBA" id="ARBA00023141"/>
    </source>
</evidence>
<dbReference type="NCBIfam" id="TIGR01356">
    <property type="entry name" value="aroA"/>
    <property type="match status" value="1"/>
</dbReference>
<dbReference type="RefSeq" id="WP_145852983.1">
    <property type="nucleotide sequence ID" value="NZ_RPFW01000002.1"/>
</dbReference>
<feature type="binding site" evidence="7">
    <location>
        <position position="325"/>
    </location>
    <ligand>
        <name>3-phosphoshikimate</name>
        <dbReference type="ChEBI" id="CHEBI:145989"/>
    </ligand>
</feature>
<comment type="subunit">
    <text evidence="7">Monomer.</text>
</comment>
<comment type="caution">
    <text evidence="9">The sequence shown here is derived from an EMBL/GenBank/DDBJ whole genome shotgun (WGS) entry which is preliminary data.</text>
</comment>
<feature type="binding site" evidence="7">
    <location>
        <position position="157"/>
    </location>
    <ligand>
        <name>phosphoenolpyruvate</name>
        <dbReference type="ChEBI" id="CHEBI:58702"/>
    </ligand>
</feature>
<comment type="subcellular location">
    <subcellularLocation>
        <location evidence="7">Cytoplasm</location>
    </subcellularLocation>
</comment>
<evidence type="ECO:0000313" key="9">
    <source>
        <dbReference type="EMBL" id="TVZ05280.1"/>
    </source>
</evidence>
<dbReference type="OrthoDB" id="9809920at2"/>
<keyword evidence="4 7" id="KW-0808">Transferase</keyword>
<evidence type="ECO:0000256" key="4">
    <source>
        <dbReference type="ARBA" id="ARBA00022679"/>
    </source>
</evidence>
<dbReference type="Proteomes" id="UP000460272">
    <property type="component" value="Unassembled WGS sequence"/>
</dbReference>
<feature type="active site" description="Proton acceptor" evidence="7">
    <location>
        <position position="298"/>
    </location>
</feature>
<feature type="binding site" evidence="7">
    <location>
        <position position="156"/>
    </location>
    <ligand>
        <name>3-phosphoshikimate</name>
        <dbReference type="ChEBI" id="CHEBI:145989"/>
    </ligand>
</feature>
<dbReference type="Pfam" id="PF00275">
    <property type="entry name" value="EPSP_synthase"/>
    <property type="match status" value="1"/>
</dbReference>
<comment type="pathway">
    <text evidence="1 7">Metabolic intermediate biosynthesis; chorismate biosynthesis; chorismate from D-erythrose 4-phosphate and phosphoenolpyruvate: step 6/7.</text>
</comment>
<keyword evidence="3 7" id="KW-0028">Amino-acid biosynthesis</keyword>
<sequence length="415" mass="44102">MTVFEVPGSKSITARALFLAAAARGTTVLRKPLDSDDTAAFVEGLAALGYRLDRTPGQWRVEGRPQGPAVTQAHVFCRDGATTSRFLPTLSAAGHGEFHFDASSQMRRRPLGPLTQALRSMGVDLVHEIEEGHHPLTIRADGIKGGHITLDAGLSSQFLSALLLVGPLTAEGLAITVTDLVSVPYVEITMAMMERFGVGVERDGDTYLVPSRPYTAADYLIEPDASTASYFLAAAALTGRSITIPGLGSHSLQGDLQFAQVLSRMGADVTITPESVTVTGPASAGLRGVTVNMRDISDTMPTLAAIAPFVSGPVRIEDVYNTRVKECDRLEACAENLRAMGVPVQVGRDWIEIRPGQPRPAHIACHGDHRIAMAFSIAGLVTAGISLDDPECVKKTFPGFHAALVALQAAWQQTA</sequence>
<dbReference type="PANTHER" id="PTHR21090:SF5">
    <property type="entry name" value="PENTAFUNCTIONAL AROM POLYPEPTIDE"/>
    <property type="match status" value="1"/>
</dbReference>
<evidence type="ECO:0000256" key="2">
    <source>
        <dbReference type="ARBA" id="ARBA00009948"/>
    </source>
</evidence>
<comment type="similarity">
    <text evidence="2 7">Belongs to the EPSP synthase family.</text>
</comment>
<proteinExistence type="inferred from homology"/>
<dbReference type="InterPro" id="IPR013792">
    <property type="entry name" value="RNA3'P_cycl/enolpyr_Trfase_a/b"/>
</dbReference>
<feature type="binding site" evidence="7">
    <location>
        <position position="329"/>
    </location>
    <ligand>
        <name>phosphoenolpyruvate</name>
        <dbReference type="ChEBI" id="CHEBI:58702"/>
    </ligand>
</feature>
<keyword evidence="10" id="KW-1185">Reference proteome</keyword>
<evidence type="ECO:0000256" key="1">
    <source>
        <dbReference type="ARBA" id="ARBA00004811"/>
    </source>
</evidence>
<feature type="binding site" evidence="7">
    <location>
        <position position="321"/>
    </location>
    <ligand>
        <name>3-phosphoshikimate</name>
        <dbReference type="ChEBI" id="CHEBI:145989"/>
    </ligand>
</feature>
<dbReference type="AlphaFoldDB" id="A0A6P2C287"/>
<dbReference type="SUPFAM" id="SSF55205">
    <property type="entry name" value="EPT/RTPC-like"/>
    <property type="match status" value="1"/>
</dbReference>
<dbReference type="InterPro" id="IPR001986">
    <property type="entry name" value="Enolpyruvate_Tfrase_dom"/>
</dbReference>
<dbReference type="CDD" id="cd01556">
    <property type="entry name" value="EPSP_synthase"/>
    <property type="match status" value="1"/>
</dbReference>
<dbReference type="InterPro" id="IPR006264">
    <property type="entry name" value="EPSP_synthase"/>
</dbReference>
<organism evidence="9 10">
    <name type="scientific">Trebonia kvetii</name>
    <dbReference type="NCBI Taxonomy" id="2480626"/>
    <lineage>
        <taxon>Bacteria</taxon>
        <taxon>Bacillati</taxon>
        <taxon>Actinomycetota</taxon>
        <taxon>Actinomycetes</taxon>
        <taxon>Streptosporangiales</taxon>
        <taxon>Treboniaceae</taxon>
        <taxon>Trebonia</taxon>
    </lineage>
</organism>